<protein>
    <submittedName>
        <fullName evidence="2">Uncharacterized protein</fullName>
    </submittedName>
</protein>
<reference evidence="2 3" key="1">
    <citation type="submission" date="2022-11" db="EMBL/GenBank/DDBJ databases">
        <title>Whole genome sequence of Eschrichtius robustus ER-17-0199.</title>
        <authorList>
            <person name="Bruniche-Olsen A."/>
            <person name="Black A.N."/>
            <person name="Fields C.J."/>
            <person name="Walden K."/>
            <person name="Dewoody J.A."/>
        </authorList>
    </citation>
    <scope>NUCLEOTIDE SEQUENCE [LARGE SCALE GENOMIC DNA]</scope>
    <source>
        <strain evidence="2">ER-17-0199</strain>
        <tissue evidence="2">Blubber</tissue>
    </source>
</reference>
<feature type="region of interest" description="Disordered" evidence="1">
    <location>
        <begin position="138"/>
        <end position="190"/>
    </location>
</feature>
<organism evidence="2 3">
    <name type="scientific">Eschrichtius robustus</name>
    <name type="common">California gray whale</name>
    <name type="synonym">Eschrichtius gibbosus</name>
    <dbReference type="NCBI Taxonomy" id="9764"/>
    <lineage>
        <taxon>Eukaryota</taxon>
        <taxon>Metazoa</taxon>
        <taxon>Chordata</taxon>
        <taxon>Craniata</taxon>
        <taxon>Vertebrata</taxon>
        <taxon>Euteleostomi</taxon>
        <taxon>Mammalia</taxon>
        <taxon>Eutheria</taxon>
        <taxon>Laurasiatheria</taxon>
        <taxon>Artiodactyla</taxon>
        <taxon>Whippomorpha</taxon>
        <taxon>Cetacea</taxon>
        <taxon>Mysticeti</taxon>
        <taxon>Eschrichtiidae</taxon>
        <taxon>Eschrichtius</taxon>
    </lineage>
</organism>
<comment type="caution">
    <text evidence="2">The sequence shown here is derived from an EMBL/GenBank/DDBJ whole genome shotgun (WGS) entry which is preliminary data.</text>
</comment>
<evidence type="ECO:0000313" key="2">
    <source>
        <dbReference type="EMBL" id="KAJ8795603.1"/>
    </source>
</evidence>
<accession>A0AB34HTU9</accession>
<dbReference type="EMBL" id="JAIQCJ010000544">
    <property type="protein sequence ID" value="KAJ8795603.1"/>
    <property type="molecule type" value="Genomic_DNA"/>
</dbReference>
<gene>
    <name evidence="2" type="ORF">J1605_002365</name>
</gene>
<keyword evidence="3" id="KW-1185">Reference proteome</keyword>
<dbReference type="AlphaFoldDB" id="A0AB34HTU9"/>
<evidence type="ECO:0000256" key="1">
    <source>
        <dbReference type="SAM" id="MobiDB-lite"/>
    </source>
</evidence>
<feature type="region of interest" description="Disordered" evidence="1">
    <location>
        <begin position="37"/>
        <end position="58"/>
    </location>
</feature>
<proteinExistence type="predicted"/>
<sequence>MGLALWSYAVHPAEPEPVQGLSQEWTWRAGLHWGQKTVGPCGQPASEQDPPAHGQRPGGWRALCQAWPLPQSKRRCVNSVLSPVAPALDPIVGNGVQAAGNGAGVQNAGRPPGSASGCGWPLGTSSLRWCPAQTEPMLAAAPQSQASPHRRTSTPRTHLLTVYPPSSSCPEPGRLSGREPQAGSRQTAHE</sequence>
<evidence type="ECO:0000313" key="3">
    <source>
        <dbReference type="Proteomes" id="UP001159641"/>
    </source>
</evidence>
<name>A0AB34HTU9_ESCRO</name>
<dbReference type="Proteomes" id="UP001159641">
    <property type="component" value="Unassembled WGS sequence"/>
</dbReference>